<evidence type="ECO:0000313" key="15">
    <source>
        <dbReference type="Proteomes" id="UP001611383"/>
    </source>
</evidence>
<keyword evidence="15" id="KW-1185">Reference proteome</keyword>
<evidence type="ECO:0000256" key="8">
    <source>
        <dbReference type="ARBA" id="ARBA00023065"/>
    </source>
</evidence>
<keyword evidence="2" id="KW-0813">Transport</keyword>
<keyword evidence="9 12" id="KW-0472">Membrane</keyword>
<gene>
    <name evidence="14" type="ORF">F0U60_21815</name>
</gene>
<comment type="subcellular location">
    <subcellularLocation>
        <location evidence="1">Membrane</location>
        <topology evidence="1">Multi-pass membrane protein</topology>
    </subcellularLocation>
</comment>
<dbReference type="InterPro" id="IPR028325">
    <property type="entry name" value="VG_K_chnl"/>
</dbReference>
<name>A0ABY9WUW8_9BACT</name>
<evidence type="ECO:0000256" key="1">
    <source>
        <dbReference type="ARBA" id="ARBA00004141"/>
    </source>
</evidence>
<dbReference type="Gene3D" id="1.10.287.70">
    <property type="match status" value="1"/>
</dbReference>
<feature type="region of interest" description="Disordered" evidence="11">
    <location>
        <begin position="1"/>
        <end position="23"/>
    </location>
</feature>
<sequence length="289" mass="31115">MKGPLRGNSSYTGPVLRPSEQSPPSGFRAWLHEIIFESDTPAGKAFDVALLWAILLSVLAVMLESVAPIRAQYGAIIRIAEWVFTVLFTLEYVLRLCAVSRPLLYARSFFGLVDLLAVLPSFVSLIFPGAQSLLVVRVLRLLRVFRVLKLVSFLGQAEVLLTALRASRPKITVFLGAVLSTVVIMGSVMYLVEGEANGFDSIPRGMYWAIVTMTTVGFGDITPKTVAGQFIASVLMIMGYGVLAVPTGIVSVELAAASRHGINPEACPGCGAEGHDVDAVHCKFCGTRL</sequence>
<organism evidence="14 15">
    <name type="scientific">Archangium minus</name>
    <dbReference type="NCBI Taxonomy" id="83450"/>
    <lineage>
        <taxon>Bacteria</taxon>
        <taxon>Pseudomonadati</taxon>
        <taxon>Myxococcota</taxon>
        <taxon>Myxococcia</taxon>
        <taxon>Myxococcales</taxon>
        <taxon>Cystobacterineae</taxon>
        <taxon>Archangiaceae</taxon>
        <taxon>Archangium</taxon>
    </lineage>
</organism>
<feature type="transmembrane region" description="Helical" evidence="12">
    <location>
        <begin position="106"/>
        <end position="127"/>
    </location>
</feature>
<keyword evidence="3" id="KW-0633">Potassium transport</keyword>
<evidence type="ECO:0000256" key="3">
    <source>
        <dbReference type="ARBA" id="ARBA00022538"/>
    </source>
</evidence>
<reference evidence="14 15" key="1">
    <citation type="submission" date="2019-08" db="EMBL/GenBank/DDBJ databases">
        <title>Archangium and Cystobacter genomes.</title>
        <authorList>
            <person name="Chen I.-C.K."/>
            <person name="Wielgoss S."/>
        </authorList>
    </citation>
    <scope>NUCLEOTIDE SEQUENCE [LARGE SCALE GENOMIC DNA]</scope>
    <source>
        <strain evidence="14 15">Cbm 6</strain>
    </source>
</reference>
<evidence type="ECO:0000256" key="7">
    <source>
        <dbReference type="ARBA" id="ARBA00022989"/>
    </source>
</evidence>
<dbReference type="InterPro" id="IPR005821">
    <property type="entry name" value="Ion_trans_dom"/>
</dbReference>
<evidence type="ECO:0000259" key="13">
    <source>
        <dbReference type="Pfam" id="PF00520"/>
    </source>
</evidence>
<dbReference type="SUPFAM" id="SSF81324">
    <property type="entry name" value="Voltage-gated potassium channels"/>
    <property type="match status" value="1"/>
</dbReference>
<evidence type="ECO:0000256" key="4">
    <source>
        <dbReference type="ARBA" id="ARBA00022692"/>
    </source>
</evidence>
<feature type="transmembrane region" description="Helical" evidence="12">
    <location>
        <begin position="171"/>
        <end position="192"/>
    </location>
</feature>
<dbReference type="Pfam" id="PF00520">
    <property type="entry name" value="Ion_trans"/>
    <property type="match status" value="1"/>
</dbReference>
<protein>
    <submittedName>
        <fullName evidence="14">Ion transporter</fullName>
    </submittedName>
</protein>
<keyword evidence="4 12" id="KW-0812">Transmembrane</keyword>
<evidence type="ECO:0000256" key="2">
    <source>
        <dbReference type="ARBA" id="ARBA00022448"/>
    </source>
</evidence>
<dbReference type="PANTHER" id="PTHR11537:SF254">
    <property type="entry name" value="POTASSIUM VOLTAGE-GATED CHANNEL PROTEIN SHAB"/>
    <property type="match status" value="1"/>
</dbReference>
<dbReference type="PANTHER" id="PTHR11537">
    <property type="entry name" value="VOLTAGE-GATED POTASSIUM CHANNEL"/>
    <property type="match status" value="1"/>
</dbReference>
<dbReference type="Proteomes" id="UP001611383">
    <property type="component" value="Chromosome"/>
</dbReference>
<evidence type="ECO:0000256" key="5">
    <source>
        <dbReference type="ARBA" id="ARBA00022826"/>
    </source>
</evidence>
<evidence type="ECO:0000256" key="12">
    <source>
        <dbReference type="SAM" id="Phobius"/>
    </source>
</evidence>
<keyword evidence="7 12" id="KW-1133">Transmembrane helix</keyword>
<evidence type="ECO:0000313" key="14">
    <source>
        <dbReference type="EMBL" id="WNG46455.1"/>
    </source>
</evidence>
<evidence type="ECO:0000256" key="11">
    <source>
        <dbReference type="SAM" id="MobiDB-lite"/>
    </source>
</evidence>
<keyword evidence="5" id="KW-0631">Potassium channel</keyword>
<proteinExistence type="predicted"/>
<evidence type="ECO:0000256" key="10">
    <source>
        <dbReference type="ARBA" id="ARBA00023303"/>
    </source>
</evidence>
<feature type="transmembrane region" description="Helical" evidence="12">
    <location>
        <begin position="230"/>
        <end position="252"/>
    </location>
</feature>
<feature type="domain" description="Ion transport" evidence="13">
    <location>
        <begin position="44"/>
        <end position="257"/>
    </location>
</feature>
<evidence type="ECO:0000256" key="6">
    <source>
        <dbReference type="ARBA" id="ARBA00022958"/>
    </source>
</evidence>
<dbReference type="EMBL" id="CP043494">
    <property type="protein sequence ID" value="WNG46455.1"/>
    <property type="molecule type" value="Genomic_DNA"/>
</dbReference>
<feature type="transmembrane region" description="Helical" evidence="12">
    <location>
        <begin position="45"/>
        <end position="63"/>
    </location>
</feature>
<keyword evidence="6" id="KW-0630">Potassium</keyword>
<feature type="transmembrane region" description="Helical" evidence="12">
    <location>
        <begin position="75"/>
        <end position="94"/>
    </location>
</feature>
<accession>A0ABY9WUW8</accession>
<evidence type="ECO:0000256" key="9">
    <source>
        <dbReference type="ARBA" id="ARBA00023136"/>
    </source>
</evidence>
<dbReference type="PRINTS" id="PR00169">
    <property type="entry name" value="KCHANNEL"/>
</dbReference>
<keyword evidence="10" id="KW-0407">Ion channel</keyword>
<keyword evidence="8" id="KW-0406">Ion transport</keyword>